<dbReference type="InterPro" id="IPR019775">
    <property type="entry name" value="WD40_repeat_CS"/>
</dbReference>
<feature type="binding site" evidence="10">
    <location>
        <position position="248"/>
    </location>
    <ligand>
        <name>[4Fe-4S] cluster</name>
        <dbReference type="ChEBI" id="CHEBI:49883"/>
        <label>2</label>
        <note>ligand shared with heterodimeric partner</note>
    </ligand>
</feature>
<evidence type="ECO:0000313" key="13">
    <source>
        <dbReference type="EMBL" id="KAF7639794.1"/>
    </source>
</evidence>
<evidence type="ECO:0000256" key="10">
    <source>
        <dbReference type="HAMAP-Rule" id="MF_03038"/>
    </source>
</evidence>
<evidence type="ECO:0000256" key="7">
    <source>
        <dbReference type="ARBA" id="ARBA00022840"/>
    </source>
</evidence>
<dbReference type="AlphaFoldDB" id="A0A8T0A165"/>
<keyword evidence="6 10" id="KW-0547">Nucleotide-binding</keyword>
<accession>A0A8T0A165</accession>
<gene>
    <name evidence="13" type="ORF">Mgra_00000714</name>
</gene>
<comment type="cofactor">
    <cofactor evidence="10">
        <name>[4Fe-4S] cluster</name>
        <dbReference type="ChEBI" id="CHEBI:49883"/>
    </cofactor>
    <text evidence="10">Binds 4 [4Fe-4S] clusters per heterotetramer. Contains two stable clusters in the N-termini of NUBP1 and two labile, bridging clusters between subunits of the NUBP1-NUBP2 heterotetramer.</text>
</comment>
<dbReference type="Gene3D" id="2.130.10.10">
    <property type="entry name" value="YVTN repeat-like/Quinoprotein amine dehydrogenase"/>
    <property type="match status" value="1"/>
</dbReference>
<name>A0A8T0A165_9BILA</name>
<comment type="similarity">
    <text evidence="10">Belongs to the Mrp/NBP35 ATP-binding proteins family. NUBP1/NBP35 subfamily.</text>
</comment>
<evidence type="ECO:0000256" key="11">
    <source>
        <dbReference type="PROSITE-ProRule" id="PRU00221"/>
    </source>
</evidence>
<feature type="compositionally biased region" description="Low complexity" evidence="12">
    <location>
        <begin position="345"/>
        <end position="357"/>
    </location>
</feature>
<comment type="subcellular location">
    <subcellularLocation>
        <location evidence="10">Cytoplasm</location>
    </subcellularLocation>
</comment>
<keyword evidence="4 10" id="KW-0479">Metal-binding</keyword>
<dbReference type="GO" id="GO:0046872">
    <property type="term" value="F:metal ion binding"/>
    <property type="evidence" value="ECO:0007669"/>
    <property type="project" value="UniProtKB-KW"/>
</dbReference>
<evidence type="ECO:0000256" key="6">
    <source>
        <dbReference type="ARBA" id="ARBA00022741"/>
    </source>
</evidence>
<dbReference type="Pfam" id="PF10609">
    <property type="entry name" value="ParA"/>
    <property type="match status" value="1"/>
</dbReference>
<dbReference type="GO" id="GO:0140663">
    <property type="term" value="F:ATP-dependent FeS chaperone activity"/>
    <property type="evidence" value="ECO:0007669"/>
    <property type="project" value="InterPro"/>
</dbReference>
<evidence type="ECO:0000256" key="3">
    <source>
        <dbReference type="ARBA" id="ARBA00022574"/>
    </source>
</evidence>
<keyword evidence="2 10" id="KW-0963">Cytoplasm</keyword>
<feature type="repeat" description="WD" evidence="11">
    <location>
        <begin position="412"/>
        <end position="453"/>
    </location>
</feature>
<dbReference type="PROSITE" id="PS50082">
    <property type="entry name" value="WD_REPEATS_2"/>
    <property type="match status" value="2"/>
</dbReference>
<keyword evidence="3 11" id="KW-0853">WD repeat</keyword>
<feature type="repeat" description="WD" evidence="11">
    <location>
        <begin position="474"/>
        <end position="496"/>
    </location>
</feature>
<dbReference type="InterPro" id="IPR001680">
    <property type="entry name" value="WD40_rpt"/>
</dbReference>
<feature type="region of interest" description="Disordered" evidence="12">
    <location>
        <begin position="1"/>
        <end position="20"/>
    </location>
</feature>
<dbReference type="Proteomes" id="UP000605970">
    <property type="component" value="Unassembled WGS sequence"/>
</dbReference>
<dbReference type="Pfam" id="PF00400">
    <property type="entry name" value="WD40"/>
    <property type="match status" value="3"/>
</dbReference>
<keyword evidence="14" id="KW-1185">Reference proteome</keyword>
<keyword evidence="1 10" id="KW-0004">4Fe-4S</keyword>
<keyword evidence="5" id="KW-0677">Repeat</keyword>
<dbReference type="SUPFAM" id="SSF52540">
    <property type="entry name" value="P-loop containing nucleoside triphosphate hydrolases"/>
    <property type="match status" value="1"/>
</dbReference>
<dbReference type="InterPro" id="IPR027417">
    <property type="entry name" value="P-loop_NTPase"/>
</dbReference>
<dbReference type="InterPro" id="IPR019591">
    <property type="entry name" value="Mrp/NBP35_ATP-bd"/>
</dbReference>
<dbReference type="PROSITE" id="PS00678">
    <property type="entry name" value="WD_REPEATS_1"/>
    <property type="match status" value="2"/>
</dbReference>
<dbReference type="HAMAP" id="MF_02040">
    <property type="entry name" value="Mrp_NBP35"/>
    <property type="match status" value="1"/>
</dbReference>
<dbReference type="InterPro" id="IPR000808">
    <property type="entry name" value="Mrp-like_CS"/>
</dbReference>
<feature type="binding site" evidence="10">
    <location>
        <begin position="65"/>
        <end position="72"/>
    </location>
    <ligand>
        <name>ATP</name>
        <dbReference type="ChEBI" id="CHEBI:30616"/>
    </ligand>
</feature>
<keyword evidence="8 10" id="KW-0408">Iron</keyword>
<dbReference type="PANTHER" id="PTHR23264:SF35">
    <property type="entry name" value="CYTOSOLIC FE-S CLUSTER ASSEMBLY FACTOR NUBP1"/>
    <property type="match status" value="1"/>
</dbReference>
<evidence type="ECO:0000256" key="5">
    <source>
        <dbReference type="ARBA" id="ARBA00022737"/>
    </source>
</evidence>
<evidence type="ECO:0000256" key="1">
    <source>
        <dbReference type="ARBA" id="ARBA00022485"/>
    </source>
</evidence>
<dbReference type="InterPro" id="IPR033756">
    <property type="entry name" value="YlxH/NBP35"/>
</dbReference>
<dbReference type="PROSITE" id="PS01215">
    <property type="entry name" value="MRP"/>
    <property type="match status" value="1"/>
</dbReference>
<dbReference type="InterPro" id="IPR028601">
    <property type="entry name" value="NUBP1/Nbp35"/>
</dbReference>
<dbReference type="GO" id="GO:0005524">
    <property type="term" value="F:ATP binding"/>
    <property type="evidence" value="ECO:0007669"/>
    <property type="project" value="UniProtKB-KW"/>
</dbReference>
<dbReference type="GO" id="GO:0051539">
    <property type="term" value="F:4 iron, 4 sulfur cluster binding"/>
    <property type="evidence" value="ECO:0007669"/>
    <property type="project" value="UniProtKB-UniRule"/>
</dbReference>
<evidence type="ECO:0000256" key="4">
    <source>
        <dbReference type="ARBA" id="ARBA00022723"/>
    </source>
</evidence>
<feature type="binding site" evidence="10">
    <location>
        <position position="26"/>
    </location>
    <ligand>
        <name>[4Fe-4S] cluster</name>
        <dbReference type="ChEBI" id="CHEBI:49883"/>
        <label>1</label>
    </ligand>
</feature>
<keyword evidence="9 10" id="KW-0411">Iron-sulfur</keyword>
<feature type="binding site" evidence="10">
    <location>
        <position position="245"/>
    </location>
    <ligand>
        <name>[4Fe-4S] cluster</name>
        <dbReference type="ChEBI" id="CHEBI:49883"/>
        <label>2</label>
        <note>ligand shared with heterodimeric partner</note>
    </ligand>
</feature>
<dbReference type="EMBL" id="JABEBT010000003">
    <property type="protein sequence ID" value="KAF7639794.1"/>
    <property type="molecule type" value="Genomic_DNA"/>
</dbReference>
<sequence length="700" mass="77136">MTDVPENAPESCPGTQSEKAGKTSACAGCPNKQACASGVQPIDPDIDLIKERMSLIKHKILILSGKGGVGKSSVTTSLACVMSNLSDNGKPLNVGVLDIDICGPSQARMFGCENESVHSSEEGWAPIFVRDNLFLMSISFLVESRNDAIIWRGPRKNALIKQFLRDVDWGNIDYLLIDTPPGTSDEHISVVQLLLQSSKLDGALIVTTPQEISLLDVRKEVIINFCIKTKVPIIGIVENMSKFICPNCSFHSQLFPSTTGGAIKMAKDLELDLKVLASLPLDPKLGKSLDEGNIGKFFENLENNEIINKEFLKLANEQNMSLFGSTGTSTSSSPFGAKPGGLFGSTTTNTQQTTSTTPADIELPQVSTDTVQALKFNPTAPNTPILLAAGSWDNTCRIWEISETGQSQPKAMQELGAPVLSLDWTEDSSKVFITCCDKNVRLWDLQSNQIVSVGQHDDCVKSCHWVTASNYQCLMTGSWDRSLRFWDMRQLPTINSLATIQLPERVWCSDMVYPLACIGLANRNIKCYNLEGQPQEIQNIESQLKYQSRSIAIFKNKINNQPNGFALGSIEGRVAIQCLDAKDTKDNFTFKCHRSSELINGFQEIYPVNVVTFHPIYQTLCTAGADGRYSFWDKDARTKLKGSDAMAMPITACHIHQGGNIMAYSIGYDWSKGSEYSYPTNITKIYLHACNEEMKPRVKK</sequence>
<dbReference type="CDD" id="cd02037">
    <property type="entry name" value="Mrp_NBP35"/>
    <property type="match status" value="1"/>
</dbReference>
<reference evidence="13" key="1">
    <citation type="journal article" date="2020" name="Ecol. Evol.">
        <title>Genome structure and content of the rice root-knot nematode (Meloidogyne graminicola).</title>
        <authorList>
            <person name="Phan N.T."/>
            <person name="Danchin E.G.J."/>
            <person name="Klopp C."/>
            <person name="Perfus-Barbeoch L."/>
            <person name="Kozlowski D.K."/>
            <person name="Koutsovoulos G.D."/>
            <person name="Lopez-Roques C."/>
            <person name="Bouchez O."/>
            <person name="Zahm M."/>
            <person name="Besnard G."/>
            <person name="Bellafiore S."/>
        </authorList>
    </citation>
    <scope>NUCLEOTIDE SEQUENCE</scope>
    <source>
        <strain evidence="13">VN-18</strain>
    </source>
</reference>
<dbReference type="HAMAP" id="MF_03038">
    <property type="entry name" value="NUBP1"/>
    <property type="match status" value="1"/>
</dbReference>
<organism evidence="13 14">
    <name type="scientific">Meloidogyne graminicola</name>
    <dbReference type="NCBI Taxonomy" id="189291"/>
    <lineage>
        <taxon>Eukaryota</taxon>
        <taxon>Metazoa</taxon>
        <taxon>Ecdysozoa</taxon>
        <taxon>Nematoda</taxon>
        <taxon>Chromadorea</taxon>
        <taxon>Rhabditida</taxon>
        <taxon>Tylenchina</taxon>
        <taxon>Tylenchomorpha</taxon>
        <taxon>Tylenchoidea</taxon>
        <taxon>Meloidogynidae</taxon>
        <taxon>Meloidogyninae</taxon>
        <taxon>Meloidogyne</taxon>
    </lineage>
</organism>
<dbReference type="OrthoDB" id="256303at2759"/>
<comment type="subunit">
    <text evidence="10">Heterotetramer of 2 NUBP1 and 2 NUBP2 chains.</text>
</comment>
<dbReference type="Gene3D" id="3.40.50.300">
    <property type="entry name" value="P-loop containing nucleotide triphosphate hydrolases"/>
    <property type="match status" value="1"/>
</dbReference>
<dbReference type="SMART" id="SM00320">
    <property type="entry name" value="WD40"/>
    <property type="match status" value="4"/>
</dbReference>
<feature type="binding site" evidence="10">
    <location>
        <position position="29"/>
    </location>
    <ligand>
        <name>[4Fe-4S] cluster</name>
        <dbReference type="ChEBI" id="CHEBI:49883"/>
        <label>1</label>
    </ligand>
</feature>
<evidence type="ECO:0000256" key="9">
    <source>
        <dbReference type="ARBA" id="ARBA00023014"/>
    </source>
</evidence>
<evidence type="ECO:0000313" key="14">
    <source>
        <dbReference type="Proteomes" id="UP000605970"/>
    </source>
</evidence>
<dbReference type="InterPro" id="IPR015943">
    <property type="entry name" value="WD40/YVTN_repeat-like_dom_sf"/>
</dbReference>
<dbReference type="GO" id="GO:0005829">
    <property type="term" value="C:cytosol"/>
    <property type="evidence" value="ECO:0007669"/>
    <property type="project" value="TreeGrafter"/>
</dbReference>
<feature type="binding site" evidence="10">
    <location>
        <position position="35"/>
    </location>
    <ligand>
        <name>[4Fe-4S] cluster</name>
        <dbReference type="ChEBI" id="CHEBI:49883"/>
        <label>1</label>
    </ligand>
</feature>
<dbReference type="GO" id="GO:0016226">
    <property type="term" value="P:iron-sulfur cluster assembly"/>
    <property type="evidence" value="ECO:0007669"/>
    <property type="project" value="UniProtKB-UniRule"/>
</dbReference>
<comment type="caution">
    <text evidence="13">The sequence shown here is derived from an EMBL/GenBank/DDBJ whole genome shotgun (WGS) entry which is preliminary data.</text>
</comment>
<evidence type="ECO:0000256" key="2">
    <source>
        <dbReference type="ARBA" id="ARBA00022490"/>
    </source>
</evidence>
<comment type="function">
    <text evidence="10">Component of the cytosolic iron-sulfur (Fe/S) protein assembly (CIA) machinery. Required for maturation of extramitochondrial Fe-S proteins. The NUBP1-NUBP2 heterotetramer forms a Fe-S scaffold complex, mediating the de novo assembly of an Fe-S cluster and its transfer to target apoproteins.</text>
</comment>
<dbReference type="PANTHER" id="PTHR23264">
    <property type="entry name" value="NUCLEOTIDE-BINDING PROTEIN NBP35 YEAST -RELATED"/>
    <property type="match status" value="1"/>
</dbReference>
<keyword evidence="7 10" id="KW-0067">ATP-binding</keyword>
<protein>
    <recommendedName>
        <fullName evidence="10">Cytosolic Fe-S cluster assembly factor NUBP1 homolog</fullName>
    </recommendedName>
</protein>
<evidence type="ECO:0000256" key="8">
    <source>
        <dbReference type="ARBA" id="ARBA00023004"/>
    </source>
</evidence>
<proteinExistence type="inferred from homology"/>
<feature type="region of interest" description="Disordered" evidence="12">
    <location>
        <begin position="325"/>
        <end position="360"/>
    </location>
</feature>
<feature type="binding site" evidence="10">
    <location>
        <position position="12"/>
    </location>
    <ligand>
        <name>[4Fe-4S] cluster</name>
        <dbReference type="ChEBI" id="CHEBI:49883"/>
        <label>1</label>
    </ligand>
</feature>
<dbReference type="SUPFAM" id="SSF50978">
    <property type="entry name" value="WD40 repeat-like"/>
    <property type="match status" value="1"/>
</dbReference>
<dbReference type="InterPro" id="IPR036322">
    <property type="entry name" value="WD40_repeat_dom_sf"/>
</dbReference>
<evidence type="ECO:0000256" key="12">
    <source>
        <dbReference type="SAM" id="MobiDB-lite"/>
    </source>
</evidence>